<reference evidence="2" key="1">
    <citation type="submission" date="2022-11" db="UniProtKB">
        <authorList>
            <consortium name="WormBaseParasite"/>
        </authorList>
    </citation>
    <scope>IDENTIFICATION</scope>
</reference>
<proteinExistence type="predicted"/>
<organism evidence="1 2">
    <name type="scientific">Panagrolaimus sp. ES5</name>
    <dbReference type="NCBI Taxonomy" id="591445"/>
    <lineage>
        <taxon>Eukaryota</taxon>
        <taxon>Metazoa</taxon>
        <taxon>Ecdysozoa</taxon>
        <taxon>Nematoda</taxon>
        <taxon>Chromadorea</taxon>
        <taxon>Rhabditida</taxon>
        <taxon>Tylenchina</taxon>
        <taxon>Panagrolaimomorpha</taxon>
        <taxon>Panagrolaimoidea</taxon>
        <taxon>Panagrolaimidae</taxon>
        <taxon>Panagrolaimus</taxon>
    </lineage>
</organism>
<dbReference type="Proteomes" id="UP000887579">
    <property type="component" value="Unplaced"/>
</dbReference>
<name>A0AC34G6W8_9BILA</name>
<dbReference type="WBParaSite" id="ES5_v2.g25352.t1">
    <property type="protein sequence ID" value="ES5_v2.g25352.t1"/>
    <property type="gene ID" value="ES5_v2.g25352"/>
</dbReference>
<sequence>MKEQRRLLLQIYFWVTFLLVVVTTNTFAQEEDLLEKVINELIVHKREFDEQQLYQPDTDEDASDEGEWVIKVNGGLENALKIANETNTNLQRPLPGFHDIYVFERVYPPGWRQRHKRSSGELASHFTQLNDVQWAEHQREKRRTKRQMSPPQMGGGFLSMFNDPLWPQQWQMHNFNTSKKGDMRIIEAWGLGVTGRGVVVSILDDGIDHQHPDLAPNYDPRSSFDLNDNDNDPMPSPNEDNKHGTRCAGEVAMVANNGICGVGIAWNAKIAGVRMLDGRITDRLEGEALSLALETVDIYSASWGPNDDGKTVEGPGRLALLGLIKGIKYGRNGKGAIYVWASGNGGMNKDDCNCDGYTSSLFSFSVASAAEDGTFP</sequence>
<protein>
    <submittedName>
        <fullName evidence="2">Uncharacterized protein</fullName>
    </submittedName>
</protein>
<evidence type="ECO:0000313" key="2">
    <source>
        <dbReference type="WBParaSite" id="ES5_v2.g25352.t1"/>
    </source>
</evidence>
<evidence type="ECO:0000313" key="1">
    <source>
        <dbReference type="Proteomes" id="UP000887579"/>
    </source>
</evidence>
<accession>A0AC34G6W8</accession>